<evidence type="ECO:0000313" key="13">
    <source>
        <dbReference type="Proteomes" id="UP000298653"/>
    </source>
</evidence>
<evidence type="ECO:0000256" key="1">
    <source>
        <dbReference type="ARBA" id="ARBA00001966"/>
    </source>
</evidence>
<dbReference type="Proteomes" id="UP000298653">
    <property type="component" value="Chromosome"/>
</dbReference>
<keyword evidence="7" id="KW-0408">Iron</keyword>
<dbReference type="EC" id="1.97.1.4" evidence="12"/>
<evidence type="ECO:0000259" key="11">
    <source>
        <dbReference type="PROSITE" id="PS51918"/>
    </source>
</evidence>
<dbReference type="SUPFAM" id="SSF102114">
    <property type="entry name" value="Radical SAM enzymes"/>
    <property type="match status" value="1"/>
</dbReference>
<keyword evidence="6 12" id="KW-0560">Oxidoreductase</keyword>
<dbReference type="InterPro" id="IPR034457">
    <property type="entry name" value="Organic_radical-activating"/>
</dbReference>
<evidence type="ECO:0000256" key="5">
    <source>
        <dbReference type="ARBA" id="ARBA00022723"/>
    </source>
</evidence>
<dbReference type="GO" id="GO:0046872">
    <property type="term" value="F:metal ion binding"/>
    <property type="evidence" value="ECO:0007669"/>
    <property type="project" value="UniProtKB-KW"/>
</dbReference>
<evidence type="ECO:0000313" key="12">
    <source>
        <dbReference type="EMBL" id="QCP34408.1"/>
    </source>
</evidence>
<dbReference type="NCBIfam" id="TIGR02494">
    <property type="entry name" value="PFLE_PFLC"/>
    <property type="match status" value="1"/>
</dbReference>
<evidence type="ECO:0000256" key="8">
    <source>
        <dbReference type="ARBA" id="ARBA00023014"/>
    </source>
</evidence>
<dbReference type="GO" id="GO:0051539">
    <property type="term" value="F:4 iron, 4 sulfur cluster binding"/>
    <property type="evidence" value="ECO:0007669"/>
    <property type="project" value="UniProtKB-KW"/>
</dbReference>
<dbReference type="PANTHER" id="PTHR30352">
    <property type="entry name" value="PYRUVATE FORMATE-LYASE-ACTIVATING ENZYME"/>
    <property type="match status" value="1"/>
</dbReference>
<feature type="domain" description="4Fe-4S ferredoxin-type" evidence="10">
    <location>
        <begin position="75"/>
        <end position="104"/>
    </location>
</feature>
<comment type="catalytic activity">
    <reaction evidence="9">
        <text>glycyl-[protein] + reduced [flavodoxin] + S-adenosyl-L-methionine = glycin-2-yl radical-[protein] + semiquinone [flavodoxin] + 5'-deoxyadenosine + L-methionine + H(+)</text>
        <dbReference type="Rhea" id="RHEA:61976"/>
        <dbReference type="Rhea" id="RHEA-COMP:10622"/>
        <dbReference type="Rhea" id="RHEA-COMP:14480"/>
        <dbReference type="Rhea" id="RHEA-COMP:15993"/>
        <dbReference type="Rhea" id="RHEA-COMP:15994"/>
        <dbReference type="ChEBI" id="CHEBI:15378"/>
        <dbReference type="ChEBI" id="CHEBI:17319"/>
        <dbReference type="ChEBI" id="CHEBI:29947"/>
        <dbReference type="ChEBI" id="CHEBI:32722"/>
        <dbReference type="ChEBI" id="CHEBI:57618"/>
        <dbReference type="ChEBI" id="CHEBI:57844"/>
        <dbReference type="ChEBI" id="CHEBI:59789"/>
        <dbReference type="ChEBI" id="CHEBI:140311"/>
    </reaction>
</comment>
<keyword evidence="12" id="KW-0670">Pyruvate</keyword>
<evidence type="ECO:0000256" key="4">
    <source>
        <dbReference type="ARBA" id="ARBA00022691"/>
    </source>
</evidence>
<dbReference type="PROSITE" id="PS51379">
    <property type="entry name" value="4FE4S_FER_2"/>
    <property type="match status" value="2"/>
</dbReference>
<dbReference type="InterPro" id="IPR040074">
    <property type="entry name" value="BssD/PflA/YjjW"/>
</dbReference>
<dbReference type="PANTHER" id="PTHR30352:SF4">
    <property type="entry name" value="PYRUVATE FORMATE-LYASE 2-ACTIVATING ENZYME"/>
    <property type="match status" value="1"/>
</dbReference>
<dbReference type="SFLD" id="SFLDG01066">
    <property type="entry name" value="organic_radical-activating_enz"/>
    <property type="match status" value="1"/>
</dbReference>
<dbReference type="PIRSF" id="PIRSF000371">
    <property type="entry name" value="PFL_act_enz"/>
    <property type="match status" value="1"/>
</dbReference>
<evidence type="ECO:0000256" key="6">
    <source>
        <dbReference type="ARBA" id="ARBA00023002"/>
    </source>
</evidence>
<dbReference type="Gene3D" id="3.20.20.70">
    <property type="entry name" value="Aldolase class I"/>
    <property type="match status" value="1"/>
</dbReference>
<evidence type="ECO:0000256" key="7">
    <source>
        <dbReference type="ARBA" id="ARBA00023004"/>
    </source>
</evidence>
<keyword evidence="3" id="KW-0004">4Fe-4S</keyword>
<dbReference type="InterPro" id="IPR058240">
    <property type="entry name" value="rSAM_sf"/>
</dbReference>
<dbReference type="InterPro" id="IPR012839">
    <property type="entry name" value="Organic_radical_activase"/>
</dbReference>
<accession>A0A4P8IA68</accession>
<keyword evidence="12" id="KW-0456">Lyase</keyword>
<protein>
    <submittedName>
        <fullName evidence="12">Pyruvate formate-lyase activating enzyme</fullName>
        <ecNumber evidence="12">1.97.1.4</ecNumber>
    </submittedName>
</protein>
<dbReference type="SFLD" id="SFLDS00029">
    <property type="entry name" value="Radical_SAM"/>
    <property type="match status" value="1"/>
</dbReference>
<dbReference type="PROSITE" id="PS51918">
    <property type="entry name" value="RADICAL_SAM"/>
    <property type="match status" value="1"/>
</dbReference>
<keyword evidence="4" id="KW-0949">S-adenosyl-L-methionine</keyword>
<evidence type="ECO:0000259" key="10">
    <source>
        <dbReference type="PROSITE" id="PS51379"/>
    </source>
</evidence>
<dbReference type="InterPro" id="IPR017900">
    <property type="entry name" value="4Fe4S_Fe_S_CS"/>
</dbReference>
<sequence length="298" mass="33493">MKANIFNIQKFSIHDGPGIRTVVFLKGCPLRCRWCSNPESQSFHTQILWDPGKCLHCGLCQRSCPTESIRFSDDSSFHFRHESCEGCLSCIRQCPGNALKYTGEKMSVDEVLKEVMKDIDFYEESGGGVTLSGGEVLAQPAFAELLLSECKKKGLHTALETTGYASHEVFVSVTEYADLLLFDMKHHDSKKHRLYTGVPNEQILENMKWAAEHGIEVIARIPVIPGVNDSIEDAHAFCALLHETGISQVNLLPFHQFGEKKYEQLHMNYEMKDVKALHPEDLTKYAGVFEAAKLSVKI</sequence>
<comment type="cofactor">
    <cofactor evidence="1">
        <name>[4Fe-4S] cluster</name>
        <dbReference type="ChEBI" id="CHEBI:49883"/>
    </cofactor>
</comment>
<feature type="domain" description="Radical SAM core" evidence="11">
    <location>
        <begin position="14"/>
        <end position="295"/>
    </location>
</feature>
<comment type="similarity">
    <text evidence="2">Belongs to the organic radical-activating enzymes family.</text>
</comment>
<dbReference type="AlphaFoldDB" id="A0A4P8IA68"/>
<dbReference type="GO" id="GO:0016829">
    <property type="term" value="F:lyase activity"/>
    <property type="evidence" value="ECO:0007669"/>
    <property type="project" value="UniProtKB-KW"/>
</dbReference>
<dbReference type="EMBL" id="CP040058">
    <property type="protein sequence ID" value="QCP34408.1"/>
    <property type="molecule type" value="Genomic_DNA"/>
</dbReference>
<dbReference type="InterPro" id="IPR007197">
    <property type="entry name" value="rSAM"/>
</dbReference>
<dbReference type="OrthoDB" id="9782387at2"/>
<dbReference type="SFLD" id="SFLDG01118">
    <property type="entry name" value="activating_enzymes__group_2"/>
    <property type="match status" value="1"/>
</dbReference>
<dbReference type="InterPro" id="IPR013785">
    <property type="entry name" value="Aldolase_TIM"/>
</dbReference>
<keyword evidence="5" id="KW-0479">Metal-binding</keyword>
<organism evidence="12 13">
    <name type="scientific">Anaerostipes rhamnosivorans</name>
    <dbReference type="NCBI Taxonomy" id="1229621"/>
    <lineage>
        <taxon>Bacteria</taxon>
        <taxon>Bacillati</taxon>
        <taxon>Bacillota</taxon>
        <taxon>Clostridia</taxon>
        <taxon>Lachnospirales</taxon>
        <taxon>Lachnospiraceae</taxon>
        <taxon>Anaerostipes</taxon>
    </lineage>
</organism>
<proteinExistence type="inferred from homology"/>
<reference evidence="12 13" key="1">
    <citation type="submission" date="2019-05" db="EMBL/GenBank/DDBJ databases">
        <title>Complete genome sequencing of Anaerostipes rhamnosivorans.</title>
        <authorList>
            <person name="Bui T.P.N."/>
            <person name="de Vos W.M."/>
        </authorList>
    </citation>
    <scope>NUCLEOTIDE SEQUENCE [LARGE SCALE GENOMIC DNA]</scope>
    <source>
        <strain evidence="12 13">1y2</strain>
    </source>
</reference>
<dbReference type="KEGG" id="arf:AR1Y2_0954"/>
<dbReference type="Pfam" id="PF04055">
    <property type="entry name" value="Radical_SAM"/>
    <property type="match status" value="1"/>
</dbReference>
<evidence type="ECO:0000256" key="2">
    <source>
        <dbReference type="ARBA" id="ARBA00009777"/>
    </source>
</evidence>
<evidence type="ECO:0000256" key="9">
    <source>
        <dbReference type="ARBA" id="ARBA00047365"/>
    </source>
</evidence>
<dbReference type="SUPFAM" id="SSF54862">
    <property type="entry name" value="4Fe-4S ferredoxins"/>
    <property type="match status" value="1"/>
</dbReference>
<dbReference type="GO" id="GO:0043365">
    <property type="term" value="F:[formate-C-acetyltransferase]-activating enzyme activity"/>
    <property type="evidence" value="ECO:0007669"/>
    <property type="project" value="UniProtKB-EC"/>
</dbReference>
<dbReference type="RefSeq" id="WP_137327947.1">
    <property type="nucleotide sequence ID" value="NZ_CP040058.1"/>
</dbReference>
<evidence type="ECO:0000256" key="3">
    <source>
        <dbReference type="ARBA" id="ARBA00022485"/>
    </source>
</evidence>
<gene>
    <name evidence="12" type="ORF">AR1Y2_0954</name>
</gene>
<dbReference type="PROSITE" id="PS01087">
    <property type="entry name" value="RADICAL_ACTIVATING"/>
    <property type="match status" value="1"/>
</dbReference>
<dbReference type="Pfam" id="PF00037">
    <property type="entry name" value="Fer4"/>
    <property type="match status" value="1"/>
</dbReference>
<name>A0A4P8IA68_9FIRM</name>
<dbReference type="PROSITE" id="PS00198">
    <property type="entry name" value="4FE4S_FER_1"/>
    <property type="match status" value="1"/>
</dbReference>
<dbReference type="InterPro" id="IPR017896">
    <property type="entry name" value="4Fe4S_Fe-S-bd"/>
</dbReference>
<keyword evidence="8" id="KW-0411">Iron-sulfur</keyword>
<keyword evidence="13" id="KW-1185">Reference proteome</keyword>
<feature type="domain" description="4Fe-4S ferredoxin-type" evidence="10">
    <location>
        <begin position="45"/>
        <end position="74"/>
    </location>
</feature>
<dbReference type="InterPro" id="IPR001989">
    <property type="entry name" value="Radical_activat_CS"/>
</dbReference>
<dbReference type="CDD" id="cd01335">
    <property type="entry name" value="Radical_SAM"/>
    <property type="match status" value="1"/>
</dbReference>